<sequence length="75" mass="8753">MDKLSQANKFFNDLAENLKDGENSNKAFRQTIENHVSSFYPEELPYIQRTFELQDEDRPETTGPPMIDVDLVNLF</sequence>
<organism evidence="1 2">
    <name type="scientific">Desulfosarcina alkanivorans</name>
    <dbReference type="NCBI Taxonomy" id="571177"/>
    <lineage>
        <taxon>Bacteria</taxon>
        <taxon>Pseudomonadati</taxon>
        <taxon>Thermodesulfobacteriota</taxon>
        <taxon>Desulfobacteria</taxon>
        <taxon>Desulfobacterales</taxon>
        <taxon>Desulfosarcinaceae</taxon>
        <taxon>Desulfosarcina</taxon>
    </lineage>
</organism>
<dbReference type="KEGG" id="dalk:DSCA_30300"/>
<gene>
    <name evidence="1" type="ORF">DSCA_30300</name>
</gene>
<reference evidence="1 2" key="1">
    <citation type="submission" date="2019-11" db="EMBL/GenBank/DDBJ databases">
        <title>Comparative genomics of hydrocarbon-degrading Desulfosarcina strains.</title>
        <authorList>
            <person name="Watanabe M."/>
            <person name="Kojima H."/>
            <person name="Fukui M."/>
        </authorList>
    </citation>
    <scope>NUCLEOTIDE SEQUENCE [LARGE SCALE GENOMIC DNA]</scope>
    <source>
        <strain evidence="1 2">PL12</strain>
    </source>
</reference>
<evidence type="ECO:0000313" key="2">
    <source>
        <dbReference type="Proteomes" id="UP000427906"/>
    </source>
</evidence>
<dbReference type="Proteomes" id="UP000427906">
    <property type="component" value="Chromosome"/>
</dbReference>
<proteinExistence type="predicted"/>
<keyword evidence="2" id="KW-1185">Reference proteome</keyword>
<evidence type="ECO:0000313" key="1">
    <source>
        <dbReference type="EMBL" id="BBO69100.1"/>
    </source>
</evidence>
<dbReference type="AlphaFoldDB" id="A0A5K7YLL0"/>
<accession>A0A5K7YLL0</accession>
<dbReference type="RefSeq" id="WP_155317178.1">
    <property type="nucleotide sequence ID" value="NZ_AP021874.1"/>
</dbReference>
<name>A0A5K7YLL0_9BACT</name>
<protein>
    <submittedName>
        <fullName evidence="1">Uncharacterized protein</fullName>
    </submittedName>
</protein>
<dbReference type="EMBL" id="AP021874">
    <property type="protein sequence ID" value="BBO69100.1"/>
    <property type="molecule type" value="Genomic_DNA"/>
</dbReference>